<dbReference type="InterPro" id="IPR001173">
    <property type="entry name" value="Glyco_trans_2-like"/>
</dbReference>
<dbReference type="PANTHER" id="PTHR43646">
    <property type="entry name" value="GLYCOSYLTRANSFERASE"/>
    <property type="match status" value="1"/>
</dbReference>
<proteinExistence type="predicted"/>
<dbReference type="eggNOG" id="COG1216">
    <property type="taxonomic scope" value="Bacteria"/>
</dbReference>
<protein>
    <submittedName>
        <fullName evidence="7">Glycosyl transferase</fullName>
    </submittedName>
</protein>
<evidence type="ECO:0000256" key="3">
    <source>
        <dbReference type="ARBA" id="ARBA00022676"/>
    </source>
</evidence>
<dbReference type="AlphaFoldDB" id="I2PZE5"/>
<dbReference type="STRING" id="596152.DesU5LDRAFT_1204"/>
<evidence type="ECO:0000313" key="7">
    <source>
        <dbReference type="EMBL" id="EIG52901.1"/>
    </source>
</evidence>
<dbReference type="SUPFAM" id="SSF53448">
    <property type="entry name" value="Nucleotide-diphospho-sugar transferases"/>
    <property type="match status" value="1"/>
</dbReference>
<dbReference type="EMBL" id="JH600068">
    <property type="protein sequence ID" value="EIG52901.1"/>
    <property type="molecule type" value="Genomic_DNA"/>
</dbReference>
<keyword evidence="2" id="KW-1003">Cell membrane</keyword>
<organism evidence="7">
    <name type="scientific">Desulfovibrio sp. U5L</name>
    <dbReference type="NCBI Taxonomy" id="596152"/>
    <lineage>
        <taxon>Bacteria</taxon>
        <taxon>Pseudomonadati</taxon>
        <taxon>Thermodesulfobacteriota</taxon>
        <taxon>Desulfovibrionia</taxon>
        <taxon>Desulfovibrionales</taxon>
        <taxon>Desulfovibrionaceae</taxon>
        <taxon>Desulfovibrio</taxon>
    </lineage>
</organism>
<dbReference type="HOGENOM" id="CLU_753823_0_0_7"/>
<sequence>MNKHRCGLSVITYTYNDHALAAGLLASMKDWDCLPREILVVDDGSRPPFVPPPCEPRARVIRLPANQGPAQAKIAGLGAAASRFLLSLDADIRLPPDWVSRCLPAAARDDTGLVATAIVTDAGEGLLAAYQRLCFSPMAGRSGEPKVMPAGVWLLRREVWARHGFPEYRERLHEDVYFSDKLRRAGLGLRVLPGEPARQIRRLSRHTTVRRGWTWQGREYLAAVTDNPVDPVNAFLLAMRGRMESHQAADPRFGYYDYLYAAYALASLARASGRPVAFTSALAARLASDLPGPEPADVFRHDMAALGFPSVPSGPDPLIAAIRRGLRSILPAGFDAAVAGALPHLREEDRRGDWDFSLYDG</sequence>
<name>I2PZE5_9BACT</name>
<evidence type="ECO:0000256" key="1">
    <source>
        <dbReference type="ARBA" id="ARBA00004236"/>
    </source>
</evidence>
<comment type="subcellular location">
    <subcellularLocation>
        <location evidence="1">Cell membrane</location>
    </subcellularLocation>
</comment>
<keyword evidence="5" id="KW-0472">Membrane</keyword>
<gene>
    <name evidence="7" type="ORF">DesU5LDRAFT_1204</name>
</gene>
<dbReference type="Gene3D" id="3.90.550.10">
    <property type="entry name" value="Spore Coat Polysaccharide Biosynthesis Protein SpsA, Chain A"/>
    <property type="match status" value="1"/>
</dbReference>
<dbReference type="CDD" id="cd00761">
    <property type="entry name" value="Glyco_tranf_GTA_type"/>
    <property type="match status" value="1"/>
</dbReference>
<keyword evidence="4 7" id="KW-0808">Transferase</keyword>
<evidence type="ECO:0000256" key="2">
    <source>
        <dbReference type="ARBA" id="ARBA00022475"/>
    </source>
</evidence>
<evidence type="ECO:0000256" key="4">
    <source>
        <dbReference type="ARBA" id="ARBA00022679"/>
    </source>
</evidence>
<accession>I2PZE5</accession>
<dbReference type="GO" id="GO:0005886">
    <property type="term" value="C:plasma membrane"/>
    <property type="evidence" value="ECO:0007669"/>
    <property type="project" value="UniProtKB-SubCell"/>
</dbReference>
<reference evidence="7" key="1">
    <citation type="submission" date="2011-11" db="EMBL/GenBank/DDBJ databases">
        <title>Improved High-Quality Draft sequence of Desulfovibrio sp. U5L.</title>
        <authorList>
            <consortium name="US DOE Joint Genome Institute"/>
            <person name="Lucas S."/>
            <person name="Han J."/>
            <person name="Lapidus A."/>
            <person name="Cheng J.-F."/>
            <person name="Goodwin L."/>
            <person name="Pitluck S."/>
            <person name="Peters L."/>
            <person name="Ovchinnikova G."/>
            <person name="Held B."/>
            <person name="Detter J.C."/>
            <person name="Han C."/>
            <person name="Tapia R."/>
            <person name="Land M."/>
            <person name="Hauser L."/>
            <person name="Kyrpides N."/>
            <person name="Ivanova N."/>
            <person name="Pagani I."/>
            <person name="Gabster J."/>
            <person name="Walker C."/>
            <person name="Stolyar S."/>
            <person name="Stahl D."/>
            <person name="Arkin A."/>
            <person name="Dehal P."/>
            <person name="Hazen T."/>
            <person name="Woyke T."/>
        </authorList>
    </citation>
    <scope>NUCLEOTIDE SEQUENCE [LARGE SCALE GENOMIC DNA]</scope>
    <source>
        <strain evidence="7">U5L</strain>
    </source>
</reference>
<dbReference type="InterPro" id="IPR029044">
    <property type="entry name" value="Nucleotide-diphossugar_trans"/>
</dbReference>
<feature type="domain" description="Glycosyltransferase 2-like" evidence="6">
    <location>
        <begin position="9"/>
        <end position="131"/>
    </location>
</feature>
<keyword evidence="3" id="KW-0328">Glycosyltransferase</keyword>
<dbReference type="PANTHER" id="PTHR43646:SF2">
    <property type="entry name" value="GLYCOSYLTRANSFERASE 2-LIKE DOMAIN-CONTAINING PROTEIN"/>
    <property type="match status" value="1"/>
</dbReference>
<dbReference type="OrthoDB" id="5458181at2"/>
<evidence type="ECO:0000259" key="6">
    <source>
        <dbReference type="Pfam" id="PF00535"/>
    </source>
</evidence>
<evidence type="ECO:0000256" key="5">
    <source>
        <dbReference type="ARBA" id="ARBA00023136"/>
    </source>
</evidence>
<dbReference type="GO" id="GO:0016757">
    <property type="term" value="F:glycosyltransferase activity"/>
    <property type="evidence" value="ECO:0007669"/>
    <property type="project" value="UniProtKB-KW"/>
</dbReference>
<dbReference type="Pfam" id="PF00535">
    <property type="entry name" value="Glycos_transf_2"/>
    <property type="match status" value="1"/>
</dbReference>